<evidence type="ECO:0000259" key="1">
    <source>
        <dbReference type="Pfam" id="PF06985"/>
    </source>
</evidence>
<gene>
    <name evidence="2" type="ORF">SLS56_003093</name>
</gene>
<organism evidence="2 3">
    <name type="scientific">Neofusicoccum ribis</name>
    <dbReference type="NCBI Taxonomy" id="45134"/>
    <lineage>
        <taxon>Eukaryota</taxon>
        <taxon>Fungi</taxon>
        <taxon>Dikarya</taxon>
        <taxon>Ascomycota</taxon>
        <taxon>Pezizomycotina</taxon>
        <taxon>Dothideomycetes</taxon>
        <taxon>Dothideomycetes incertae sedis</taxon>
        <taxon>Botryosphaeriales</taxon>
        <taxon>Botryosphaeriaceae</taxon>
        <taxon>Neofusicoccum</taxon>
    </lineage>
</organism>
<dbReference type="Proteomes" id="UP001521116">
    <property type="component" value="Unassembled WGS sequence"/>
</dbReference>
<proteinExistence type="predicted"/>
<protein>
    <recommendedName>
        <fullName evidence="1">Heterokaryon incompatibility domain-containing protein</fullName>
    </recommendedName>
</protein>
<evidence type="ECO:0000313" key="3">
    <source>
        <dbReference type="Proteomes" id="UP001521116"/>
    </source>
</evidence>
<keyword evidence="3" id="KW-1185">Reference proteome</keyword>
<dbReference type="InterPro" id="IPR010730">
    <property type="entry name" value="HET"/>
</dbReference>
<evidence type="ECO:0000313" key="2">
    <source>
        <dbReference type="EMBL" id="KAL1633230.1"/>
    </source>
</evidence>
<dbReference type="Pfam" id="PF06985">
    <property type="entry name" value="HET"/>
    <property type="match status" value="1"/>
</dbReference>
<dbReference type="PANTHER" id="PTHR33112">
    <property type="entry name" value="DOMAIN PROTEIN, PUTATIVE-RELATED"/>
    <property type="match status" value="1"/>
</dbReference>
<reference evidence="2 3" key="1">
    <citation type="submission" date="2024-02" db="EMBL/GenBank/DDBJ databases">
        <title>De novo assembly and annotation of 12 fungi associated with fruit tree decline syndrome in Ontario, Canada.</title>
        <authorList>
            <person name="Sulman M."/>
            <person name="Ellouze W."/>
            <person name="Ilyukhin E."/>
        </authorList>
    </citation>
    <scope>NUCLEOTIDE SEQUENCE [LARGE SCALE GENOMIC DNA]</scope>
    <source>
        <strain evidence="2 3">M1-105</strain>
    </source>
</reference>
<accession>A0ABR3T0Y1</accession>
<name>A0ABR3T0Y1_9PEZI</name>
<dbReference type="EMBL" id="JAJVDC020000023">
    <property type="protein sequence ID" value="KAL1633230.1"/>
    <property type="molecule type" value="Genomic_DNA"/>
</dbReference>
<dbReference type="PANTHER" id="PTHR33112:SF16">
    <property type="entry name" value="HETEROKARYON INCOMPATIBILITY DOMAIN-CONTAINING PROTEIN"/>
    <property type="match status" value="1"/>
</dbReference>
<comment type="caution">
    <text evidence="2">The sequence shown here is derived from an EMBL/GenBank/DDBJ whole genome shotgun (WGS) entry which is preliminary data.</text>
</comment>
<feature type="domain" description="Heterokaryon incompatibility" evidence="1">
    <location>
        <begin position="196"/>
        <end position="349"/>
    </location>
</feature>
<sequence length="770" mass="85577">MLCGQCKAFCKDTAAHPDFLDSPGANVRWGRHSAVLHDSLSQLKAASDRRCPVCRAIYFTPTEYERPLLPEKCAITFELDPQDGEHPVLSTTFRDENGKVLVPKRIVAIYHGLVTDDELASTLGKCAGVDNNSTGSDPTLELARFWLRRCLRTHDGCSKFQSSPPFMPTRVLDVSGGEVRLVETKQESIPEPDQRYVALSHCWGAVQIITTKKATLQDRLTQIPTADLSKTFQNAVEATRKLSFRYLWIDSLCIVQDDGADWEKEAAQMCKIYQNATLTIAAAHAPGGDVGCFKERDGLLQLPFILNFPPTGESTTGWPARVLFTSYGRSEGVGGPEPPLYGRAWVLQEQILSARMLIFDGAQLRWECLSGHGSERSPSGGISRHLGHHKTIRQGLADAGRDYFTLPGFDAAFAARAQHQEWCYAVMDYTHRGMTQPADRLVAIAGIAAALAARTRDRYLAGLWRGLLWLGLLWSIPHEEVEYTPTTVGAFDMDRNASSRHAAPVAPSWSWVSVTAPVVYPVPSIGTTFIQRVCHIEAASVAGSPARQTGTLRIRAHARTAYVDAVYPYAVREAEAARPDMVFRKNPNGGAKALMSHCGRSFHPNEFFLCSTKRPACRADWQLVRGRWRPDEVLDPRTEITFVAVAQQGRGPKVGTVRDGDPLQVFTIGLVPTGRVPGEYRRVGYGLWDDCAWYGYVCGFDKEPTLPRNWTPTWTRPFWNGMEKVRRRPAVVVKPGVDRTHEHHFQADALPDESAYHEAVKVQTKTLVIV</sequence>